<keyword evidence="2" id="KW-1185">Reference proteome</keyword>
<sequence>MLRKMVVMVVVVKTSIEDSLVGSVFSSEEDAFKLYNDHAFRLGFSVRKGNRKFKAGYKTKYLKLFYRYKQGMKFDKGKMENAYTKVDFHTGCKTMIEFQLNDQDGWTVSRHDVNHNHGFCYLNQRHYMHSQRRVTKNNAN</sequence>
<comment type="caution">
    <text evidence="1">The sequence shown here is derived from an EMBL/GenBank/DDBJ whole genome shotgun (WGS) entry which is preliminary data.</text>
</comment>
<dbReference type="Proteomes" id="UP001060085">
    <property type="component" value="Linkage Group LG01"/>
</dbReference>
<evidence type="ECO:0000313" key="1">
    <source>
        <dbReference type="EMBL" id="KAI5682464.1"/>
    </source>
</evidence>
<dbReference type="EMBL" id="CM044701">
    <property type="protein sequence ID" value="KAI5682464.1"/>
    <property type="molecule type" value="Genomic_DNA"/>
</dbReference>
<evidence type="ECO:0000313" key="2">
    <source>
        <dbReference type="Proteomes" id="UP001060085"/>
    </source>
</evidence>
<organism evidence="1 2">
    <name type="scientific">Catharanthus roseus</name>
    <name type="common">Madagascar periwinkle</name>
    <name type="synonym">Vinca rosea</name>
    <dbReference type="NCBI Taxonomy" id="4058"/>
    <lineage>
        <taxon>Eukaryota</taxon>
        <taxon>Viridiplantae</taxon>
        <taxon>Streptophyta</taxon>
        <taxon>Embryophyta</taxon>
        <taxon>Tracheophyta</taxon>
        <taxon>Spermatophyta</taxon>
        <taxon>Magnoliopsida</taxon>
        <taxon>eudicotyledons</taxon>
        <taxon>Gunneridae</taxon>
        <taxon>Pentapetalae</taxon>
        <taxon>asterids</taxon>
        <taxon>lamiids</taxon>
        <taxon>Gentianales</taxon>
        <taxon>Apocynaceae</taxon>
        <taxon>Rauvolfioideae</taxon>
        <taxon>Vinceae</taxon>
        <taxon>Catharanthinae</taxon>
        <taxon>Catharanthus</taxon>
    </lineage>
</organism>
<proteinExistence type="predicted"/>
<accession>A0ACC0CC54</accession>
<name>A0ACC0CC54_CATRO</name>
<gene>
    <name evidence="1" type="ORF">M9H77_03692</name>
</gene>
<reference evidence="2" key="1">
    <citation type="journal article" date="2023" name="Nat. Plants">
        <title>Single-cell RNA sequencing provides a high-resolution roadmap for understanding the multicellular compartmentation of specialized metabolism.</title>
        <authorList>
            <person name="Sun S."/>
            <person name="Shen X."/>
            <person name="Li Y."/>
            <person name="Li Y."/>
            <person name="Wang S."/>
            <person name="Li R."/>
            <person name="Zhang H."/>
            <person name="Shen G."/>
            <person name="Guo B."/>
            <person name="Wei J."/>
            <person name="Xu J."/>
            <person name="St-Pierre B."/>
            <person name="Chen S."/>
            <person name="Sun C."/>
        </authorList>
    </citation>
    <scope>NUCLEOTIDE SEQUENCE [LARGE SCALE GENOMIC DNA]</scope>
</reference>
<protein>
    <submittedName>
        <fullName evidence="1">Uncharacterized protein</fullName>
    </submittedName>
</protein>